<dbReference type="RefSeq" id="WP_053433658.1">
    <property type="nucleotide sequence ID" value="NZ_LGUF01000007.1"/>
</dbReference>
<reference evidence="11" key="1">
    <citation type="submission" date="2015-07" db="EMBL/GenBank/DDBJ databases">
        <title>Fjat-10036 dsm4.</title>
        <authorList>
            <person name="Liu B."/>
            <person name="Wang J."/>
            <person name="Zhu Y."/>
            <person name="Liu G."/>
            <person name="Chen Q."/>
            <person name="Chen Z."/>
            <person name="Lan J."/>
            <person name="Che J."/>
            <person name="Ge C."/>
            <person name="Shi H."/>
            <person name="Pan Z."/>
            <person name="Liu X."/>
        </authorList>
    </citation>
    <scope>NUCLEOTIDE SEQUENCE [LARGE SCALE GENOMIC DNA]</scope>
    <source>
        <strain evidence="11">DSM 4</strain>
    </source>
</reference>
<keyword evidence="11" id="KW-1185">Reference proteome</keyword>
<dbReference type="Gene3D" id="1.10.287.950">
    <property type="entry name" value="Methyl-accepting chemotaxis protein"/>
    <property type="match status" value="1"/>
</dbReference>
<dbReference type="PATRIC" id="fig|1459.3.peg.1110"/>
<feature type="domain" description="Methyl-accepting transducer" evidence="8">
    <location>
        <begin position="267"/>
        <end position="517"/>
    </location>
</feature>
<dbReference type="PROSITE" id="PS50111">
    <property type="entry name" value="CHEMOTAXIS_TRANSDUC_2"/>
    <property type="match status" value="1"/>
</dbReference>
<evidence type="ECO:0000256" key="5">
    <source>
        <dbReference type="ARBA" id="ARBA00029447"/>
    </source>
</evidence>
<dbReference type="GO" id="GO:0005886">
    <property type="term" value="C:plasma membrane"/>
    <property type="evidence" value="ECO:0007669"/>
    <property type="project" value="UniProtKB-SubCell"/>
</dbReference>
<dbReference type="SMART" id="SM00283">
    <property type="entry name" value="MA"/>
    <property type="match status" value="1"/>
</dbReference>
<protein>
    <submittedName>
        <fullName evidence="10">Chemotaxis protein</fullName>
    </submittedName>
</protein>
<dbReference type="InterPro" id="IPR003660">
    <property type="entry name" value="HAMP_dom"/>
</dbReference>
<keyword evidence="2" id="KW-1003">Cell membrane</keyword>
<keyword evidence="3 7" id="KW-0472">Membrane</keyword>
<gene>
    <name evidence="10" type="ORF">AF332_05320</name>
</gene>
<evidence type="ECO:0000256" key="4">
    <source>
        <dbReference type="ARBA" id="ARBA00023224"/>
    </source>
</evidence>
<dbReference type="Gene3D" id="6.10.340.10">
    <property type="match status" value="1"/>
</dbReference>
<comment type="subcellular location">
    <subcellularLocation>
        <location evidence="1">Cell membrane</location>
    </subcellularLocation>
</comment>
<dbReference type="EMBL" id="LGUF01000007">
    <property type="protein sequence ID" value="KON86298.1"/>
    <property type="molecule type" value="Genomic_DNA"/>
</dbReference>
<dbReference type="Pfam" id="PF00015">
    <property type="entry name" value="MCPsignal"/>
    <property type="match status" value="1"/>
</dbReference>
<dbReference type="SUPFAM" id="SSF58104">
    <property type="entry name" value="Methyl-accepting chemotaxis protein (MCP) signaling domain"/>
    <property type="match status" value="1"/>
</dbReference>
<evidence type="ECO:0000256" key="2">
    <source>
        <dbReference type="ARBA" id="ARBA00022475"/>
    </source>
</evidence>
<evidence type="ECO:0000259" key="9">
    <source>
        <dbReference type="PROSITE" id="PS50885"/>
    </source>
</evidence>
<sequence length="553" mass="60218">MTLRNRLIIVMLIPLVLSVSMIGFIILQTLNIQSSAKHDVELLLKVKDLEQSLVVTSQSLANYTYNSSDANKDQALTMMTEVQENLTSLSSISSVPEHNKIIGSIEGKYTELSKTSTGAFNKGNKAEIKRQSIRISGILNDMHLLKKRTNEWYEGILQETSQKIAFITNSSLIGSVLLILLSTVFSWMAARKITKPINAIVEKAEKISEGDLTADLSQLSFKENSRYEVDKLSEAFSKMVVNLKGTVQSIEEVSQNVKGFAEDVASYMTSLNESSSQVAVSTDELARGSQAISEDVQATAELMSVMGEQFSAVHQSSAQSATQSTQALESVIQGRASLGSQMRLAEEISSSSNHIKSSVSKFAQFTKEIEGAANTVKDIADQTNLLALNAAIEAARAGEAGKGFAVVAEEVRKLADSSSKATELIASMVSNIHNGISNIYNATEQGHALSKEQSQSMSETEQVFETISEHVSGIHSHLEKLVEDMKTSSDMSQRVISAVENISAVTEETAAGTEEISASTEEQLRAFEQVMVKVEQLKKMTGVMERELEKFTV</sequence>
<feature type="transmembrane region" description="Helical" evidence="7">
    <location>
        <begin position="7"/>
        <end position="27"/>
    </location>
</feature>
<dbReference type="PROSITE" id="PS50885">
    <property type="entry name" value="HAMP"/>
    <property type="match status" value="1"/>
</dbReference>
<comment type="similarity">
    <text evidence="5">Belongs to the methyl-accepting chemotaxis (MCP) protein family.</text>
</comment>
<evidence type="ECO:0000256" key="6">
    <source>
        <dbReference type="PROSITE-ProRule" id="PRU00284"/>
    </source>
</evidence>
<dbReference type="SMART" id="SM00304">
    <property type="entry name" value="HAMP"/>
    <property type="match status" value="1"/>
</dbReference>
<evidence type="ECO:0000313" key="10">
    <source>
        <dbReference type="EMBL" id="KON86298.1"/>
    </source>
</evidence>
<feature type="domain" description="HAMP" evidence="9">
    <location>
        <begin position="191"/>
        <end position="248"/>
    </location>
</feature>
<evidence type="ECO:0000259" key="8">
    <source>
        <dbReference type="PROSITE" id="PS50111"/>
    </source>
</evidence>
<evidence type="ECO:0000313" key="11">
    <source>
        <dbReference type="Proteomes" id="UP000037109"/>
    </source>
</evidence>
<dbReference type="AlphaFoldDB" id="A0A0M0G947"/>
<dbReference type="InterPro" id="IPR004089">
    <property type="entry name" value="MCPsignal_dom"/>
</dbReference>
<dbReference type="GO" id="GO:0007165">
    <property type="term" value="P:signal transduction"/>
    <property type="evidence" value="ECO:0007669"/>
    <property type="project" value="UniProtKB-KW"/>
</dbReference>
<comment type="caution">
    <text evidence="10">The sequence shown here is derived from an EMBL/GenBank/DDBJ whole genome shotgun (WGS) entry which is preliminary data.</text>
</comment>
<name>A0A0M0G947_SPOGL</name>
<evidence type="ECO:0000256" key="7">
    <source>
        <dbReference type="SAM" id="Phobius"/>
    </source>
</evidence>
<dbReference type="Pfam" id="PF00672">
    <property type="entry name" value="HAMP"/>
    <property type="match status" value="1"/>
</dbReference>
<keyword evidence="4 6" id="KW-0807">Transducer</keyword>
<keyword evidence="7" id="KW-0812">Transmembrane</keyword>
<dbReference type="OrthoDB" id="2450685at2"/>
<keyword evidence="7" id="KW-1133">Transmembrane helix</keyword>
<dbReference type="CDD" id="cd06225">
    <property type="entry name" value="HAMP"/>
    <property type="match status" value="1"/>
</dbReference>
<dbReference type="Proteomes" id="UP000037109">
    <property type="component" value="Unassembled WGS sequence"/>
</dbReference>
<organism evidence="10 11">
    <name type="scientific">Sporosarcina globispora</name>
    <name type="common">Bacillus globisporus</name>
    <dbReference type="NCBI Taxonomy" id="1459"/>
    <lineage>
        <taxon>Bacteria</taxon>
        <taxon>Bacillati</taxon>
        <taxon>Bacillota</taxon>
        <taxon>Bacilli</taxon>
        <taxon>Bacillales</taxon>
        <taxon>Caryophanaceae</taxon>
        <taxon>Sporosarcina</taxon>
    </lineage>
</organism>
<accession>A0A0M0G947</accession>
<dbReference type="STRING" id="1459.AF332_05320"/>
<evidence type="ECO:0000256" key="3">
    <source>
        <dbReference type="ARBA" id="ARBA00023136"/>
    </source>
</evidence>
<proteinExistence type="inferred from homology"/>
<evidence type="ECO:0000256" key="1">
    <source>
        <dbReference type="ARBA" id="ARBA00004236"/>
    </source>
</evidence>
<dbReference type="PANTHER" id="PTHR32089:SF112">
    <property type="entry name" value="LYSOZYME-LIKE PROTEIN-RELATED"/>
    <property type="match status" value="1"/>
</dbReference>
<dbReference type="PANTHER" id="PTHR32089">
    <property type="entry name" value="METHYL-ACCEPTING CHEMOTAXIS PROTEIN MCPB"/>
    <property type="match status" value="1"/>
</dbReference>